<dbReference type="EMBL" id="MN739292">
    <property type="protein sequence ID" value="QHS97247.1"/>
    <property type="molecule type" value="Genomic_DNA"/>
</dbReference>
<sequence>MFIKRKYKYNILMKKKSIKINPKMKGVFTRKARKNKMSVQKYARYIIKKYKGKTKNKRQLKLLRQAVFAKTVKKWKKTKRRTR</sequence>
<reference evidence="1" key="1">
    <citation type="journal article" date="2020" name="Nature">
        <title>Giant virus diversity and host interactions through global metagenomics.</title>
        <authorList>
            <person name="Schulz F."/>
            <person name="Roux S."/>
            <person name="Paez-Espino D."/>
            <person name="Jungbluth S."/>
            <person name="Walsh D.A."/>
            <person name="Denef V.J."/>
            <person name="McMahon K.D."/>
            <person name="Konstantinidis K.T."/>
            <person name="Eloe-Fadrosh E.A."/>
            <person name="Kyrpides N.C."/>
            <person name="Woyke T."/>
        </authorList>
    </citation>
    <scope>NUCLEOTIDE SEQUENCE</scope>
    <source>
        <strain evidence="1">GVMAG-M-3300020169-51</strain>
    </source>
</reference>
<organism evidence="1">
    <name type="scientific">viral metagenome</name>
    <dbReference type="NCBI Taxonomy" id="1070528"/>
    <lineage>
        <taxon>unclassified sequences</taxon>
        <taxon>metagenomes</taxon>
        <taxon>organismal metagenomes</taxon>
    </lineage>
</organism>
<proteinExistence type="predicted"/>
<protein>
    <submittedName>
        <fullName evidence="1">Uncharacterized protein</fullName>
    </submittedName>
</protein>
<accession>A0A6C0BY33</accession>
<dbReference type="AlphaFoldDB" id="A0A6C0BY33"/>
<evidence type="ECO:0000313" key="1">
    <source>
        <dbReference type="EMBL" id="QHS97247.1"/>
    </source>
</evidence>
<name>A0A6C0BY33_9ZZZZ</name>